<dbReference type="Proteomes" id="UP000282378">
    <property type="component" value="Unassembled WGS sequence"/>
</dbReference>
<feature type="non-terminal residue" evidence="1">
    <location>
        <position position="12"/>
    </location>
</feature>
<reference evidence="1 2" key="1">
    <citation type="submission" date="2018-08" db="EMBL/GenBank/DDBJ databases">
        <title>Recombination of ecologically and evolutionarily significant loci maintains genetic cohesion in the Pseudomonas syringae species complex.</title>
        <authorList>
            <person name="Dillon M."/>
            <person name="Thakur S."/>
            <person name="Almeida R.N.D."/>
            <person name="Weir B.S."/>
            <person name="Guttman D.S."/>
        </authorList>
    </citation>
    <scope>NUCLEOTIDE SEQUENCE [LARGE SCALE GENOMIC DNA]</scope>
    <source>
        <strain evidence="1 2">88_10</strain>
    </source>
</reference>
<evidence type="ECO:0000313" key="2">
    <source>
        <dbReference type="Proteomes" id="UP000282378"/>
    </source>
</evidence>
<evidence type="ECO:0000313" key="1">
    <source>
        <dbReference type="EMBL" id="RML36488.1"/>
    </source>
</evidence>
<sequence length="12" mass="1376">MSVSIICLLKRL</sequence>
<proteinExistence type="predicted"/>
<protein>
    <submittedName>
        <fullName evidence="1">Cobalamin synthesis protein/P47K protein</fullName>
    </submittedName>
</protein>
<dbReference type="EMBL" id="RBNL01004225">
    <property type="protein sequence ID" value="RML36488.1"/>
    <property type="molecule type" value="Genomic_DNA"/>
</dbReference>
<gene>
    <name evidence="1" type="ORF">APX70_06739</name>
</gene>
<comment type="caution">
    <text evidence="1">The sequence shown here is derived from an EMBL/GenBank/DDBJ whole genome shotgun (WGS) entry which is preliminary data.</text>
</comment>
<organism evidence="1 2">
    <name type="scientific">Pseudomonas syringae pv. maculicola</name>
    <dbReference type="NCBI Taxonomy" id="59511"/>
    <lineage>
        <taxon>Bacteria</taxon>
        <taxon>Pseudomonadati</taxon>
        <taxon>Pseudomonadota</taxon>
        <taxon>Gammaproteobacteria</taxon>
        <taxon>Pseudomonadales</taxon>
        <taxon>Pseudomonadaceae</taxon>
        <taxon>Pseudomonas</taxon>
    </lineage>
</organism>
<name>A0A3M2VDD7_PSEYM</name>
<accession>A0A3M2VDD7</accession>